<comment type="caution">
    <text evidence="2">The sequence shown here is derived from an EMBL/GenBank/DDBJ whole genome shotgun (WGS) entry which is preliminary data.</text>
</comment>
<dbReference type="Proteomes" id="UP000036780">
    <property type="component" value="Unassembled WGS sequence"/>
</dbReference>
<organism evidence="2 3">
    <name type="scientific">Virgibacillus pantothenticus</name>
    <dbReference type="NCBI Taxonomy" id="1473"/>
    <lineage>
        <taxon>Bacteria</taxon>
        <taxon>Bacillati</taxon>
        <taxon>Bacillota</taxon>
        <taxon>Bacilli</taxon>
        <taxon>Bacillales</taxon>
        <taxon>Bacillaceae</taxon>
        <taxon>Virgibacillus</taxon>
    </lineage>
</organism>
<dbReference type="Gene3D" id="3.40.630.30">
    <property type="match status" value="1"/>
</dbReference>
<dbReference type="PATRIC" id="fig|1473.5.peg.1517"/>
<dbReference type="CDD" id="cd04301">
    <property type="entry name" value="NAT_SF"/>
    <property type="match status" value="1"/>
</dbReference>
<protein>
    <submittedName>
        <fullName evidence="2">Spermidine acetyltransferase</fullName>
    </submittedName>
</protein>
<dbReference type="PROSITE" id="PS51186">
    <property type="entry name" value="GNAT"/>
    <property type="match status" value="1"/>
</dbReference>
<accession>A0A0L0QMB4</accession>
<evidence type="ECO:0000313" key="2">
    <source>
        <dbReference type="EMBL" id="KNE19649.1"/>
    </source>
</evidence>
<evidence type="ECO:0000313" key="3">
    <source>
        <dbReference type="Proteomes" id="UP000036780"/>
    </source>
</evidence>
<dbReference type="InterPro" id="IPR000182">
    <property type="entry name" value="GNAT_dom"/>
</dbReference>
<dbReference type="OrthoDB" id="65897at2"/>
<dbReference type="PANTHER" id="PTHR43617">
    <property type="entry name" value="L-AMINO ACID N-ACETYLTRANSFERASE"/>
    <property type="match status" value="1"/>
</dbReference>
<gene>
    <name evidence="2" type="ORF">AFK71_14415</name>
</gene>
<proteinExistence type="predicted"/>
<reference evidence="3" key="1">
    <citation type="submission" date="2015-07" db="EMBL/GenBank/DDBJ databases">
        <title>Fjat-10053 dsm26.</title>
        <authorList>
            <person name="Liu B."/>
            <person name="Wang J."/>
            <person name="Zhu Y."/>
            <person name="Liu G."/>
            <person name="Chen Q."/>
            <person name="Chen Z."/>
            <person name="Lan J."/>
            <person name="Che J."/>
            <person name="Ge C."/>
            <person name="Shi H."/>
            <person name="Pan Z."/>
            <person name="Liu X."/>
        </authorList>
    </citation>
    <scope>NUCLEOTIDE SEQUENCE [LARGE SCALE GENOMIC DNA]</scope>
    <source>
        <strain evidence="3">DSM 26</strain>
    </source>
</reference>
<evidence type="ECO:0000259" key="1">
    <source>
        <dbReference type="PROSITE" id="PS51186"/>
    </source>
</evidence>
<dbReference type="InterPro" id="IPR016181">
    <property type="entry name" value="Acyl_CoA_acyltransferase"/>
</dbReference>
<dbReference type="PANTHER" id="PTHR43617:SF2">
    <property type="entry name" value="UPF0039 PROTEIN SLL0451"/>
    <property type="match status" value="1"/>
</dbReference>
<name>A0A0L0QMB4_VIRPA</name>
<sequence length="148" mass="17102">MYHLTLKPIDKNNWEEAIHLNVKAEQQPFIASNLYSIAEVQFLDDFVAKGIYLDHKMIGFAMFGIDPDDHQYWIYRLMIDATYQGKGLGAQAVQLIIEELRQNKQENIPYVMIGYHPENLAAKIVYQKAGFKETELAPWGEQLASLRL</sequence>
<dbReference type="GeneID" id="66871316"/>
<dbReference type="AlphaFoldDB" id="A0A0L0QMB4"/>
<keyword evidence="3" id="KW-1185">Reference proteome</keyword>
<dbReference type="EMBL" id="LGTO01000007">
    <property type="protein sequence ID" value="KNE19649.1"/>
    <property type="molecule type" value="Genomic_DNA"/>
</dbReference>
<dbReference type="Pfam" id="PF00583">
    <property type="entry name" value="Acetyltransf_1"/>
    <property type="match status" value="1"/>
</dbReference>
<keyword evidence="2" id="KW-0808">Transferase</keyword>
<dbReference type="RefSeq" id="WP_050352195.1">
    <property type="nucleotide sequence ID" value="NZ_CP073011.1"/>
</dbReference>
<dbReference type="SUPFAM" id="SSF55729">
    <property type="entry name" value="Acyl-CoA N-acyltransferases (Nat)"/>
    <property type="match status" value="1"/>
</dbReference>
<dbReference type="InterPro" id="IPR050276">
    <property type="entry name" value="MshD_Acetyltransferase"/>
</dbReference>
<feature type="domain" description="N-acetyltransferase" evidence="1">
    <location>
        <begin position="4"/>
        <end position="148"/>
    </location>
</feature>
<dbReference type="GO" id="GO:0016747">
    <property type="term" value="F:acyltransferase activity, transferring groups other than amino-acyl groups"/>
    <property type="evidence" value="ECO:0007669"/>
    <property type="project" value="InterPro"/>
</dbReference>